<protein>
    <submittedName>
        <fullName evidence="1">Uncharacterized protein</fullName>
    </submittedName>
</protein>
<dbReference type="SUPFAM" id="SSF55729">
    <property type="entry name" value="Acyl-CoA N-acyltransferases (Nat)"/>
    <property type="match status" value="1"/>
</dbReference>
<dbReference type="EMBL" id="ARYI01000007">
    <property type="protein sequence ID" value="KCZ93661.1"/>
    <property type="molecule type" value="Genomic_DNA"/>
</dbReference>
<dbReference type="PATRIC" id="fig|1280951.3.peg.1958"/>
<dbReference type="OrthoDB" id="4653355at2"/>
<name>A0A059FT38_9PROT</name>
<dbReference type="RefSeq" id="WP_049755157.1">
    <property type="nucleotide sequence ID" value="NZ_ARYI01000007.1"/>
</dbReference>
<keyword evidence="2" id="KW-1185">Reference proteome</keyword>
<evidence type="ECO:0000313" key="1">
    <source>
        <dbReference type="EMBL" id="KCZ93661.1"/>
    </source>
</evidence>
<dbReference type="AlphaFoldDB" id="A0A059FT38"/>
<dbReference type="Proteomes" id="UP000025061">
    <property type="component" value="Unassembled WGS sequence"/>
</dbReference>
<organism evidence="1 2">
    <name type="scientific">Hyphomonas hirschiana VP5</name>
    <dbReference type="NCBI Taxonomy" id="1280951"/>
    <lineage>
        <taxon>Bacteria</taxon>
        <taxon>Pseudomonadati</taxon>
        <taxon>Pseudomonadota</taxon>
        <taxon>Alphaproteobacteria</taxon>
        <taxon>Hyphomonadales</taxon>
        <taxon>Hyphomonadaceae</taxon>
        <taxon>Hyphomonas</taxon>
    </lineage>
</organism>
<accession>A0A059FT38</accession>
<reference evidence="1 2" key="1">
    <citation type="submission" date="2013-04" db="EMBL/GenBank/DDBJ databases">
        <title>Hyphomonas hirschiana VP5 Genome Sequencing.</title>
        <authorList>
            <person name="Lai Q."/>
            <person name="Shao Z."/>
        </authorList>
    </citation>
    <scope>NUCLEOTIDE SEQUENCE [LARGE SCALE GENOMIC DNA]</scope>
    <source>
        <strain evidence="1 2">VP5</strain>
    </source>
</reference>
<proteinExistence type="predicted"/>
<dbReference type="InterPro" id="IPR016181">
    <property type="entry name" value="Acyl_CoA_acyltransferase"/>
</dbReference>
<gene>
    <name evidence="1" type="ORF">HHI_09702</name>
</gene>
<sequence>MTVTAIPGRERSDALEGGVIAHYITRADDPYLTRFYGAYDAAFILPDEKEDLEGFRTCLALNEGEAYERLSALYGPYREMVILLTEGANGPVLGAANFIAFAGDGSDPTISLSYIFVDAGQRRRGLFGLLMHLVREEAAEAFVWPEGNVPAPLIFIEMNNPVKMSPEDYALDSQHAGLDQVDRLKIWERRGARLVGIEYRQPPLSDDQGPEDELLLGVLGTAGAETLSACRMLAHMRRFFGVTVLKGRDLAASPVAGEQLRTLEEACAQDAQVALTGFDAIFAEAEQVQRDRS</sequence>
<comment type="caution">
    <text evidence="1">The sequence shown here is derived from an EMBL/GenBank/DDBJ whole genome shotgun (WGS) entry which is preliminary data.</text>
</comment>
<evidence type="ECO:0000313" key="2">
    <source>
        <dbReference type="Proteomes" id="UP000025061"/>
    </source>
</evidence>